<dbReference type="AlphaFoldDB" id="A0A9P7R8B3"/>
<evidence type="ECO:0000313" key="1">
    <source>
        <dbReference type="EMBL" id="KAG7051098.1"/>
    </source>
</evidence>
<sequence>MNYQTCVYSSSLQCSVSVRLCGHGGYFRGIPDSRPAHEIEELLFLADPKADVAMSTRKVQGSETSTRALVSTRPQQTSGVQAQMQVCCGWQLLLWLRDG</sequence>
<dbReference type="EMBL" id="JAESDN010000004">
    <property type="protein sequence ID" value="KAG7051098.1"/>
    <property type="molecule type" value="Genomic_DNA"/>
</dbReference>
<organism evidence="1 2">
    <name type="scientific">Colletotrichum scovillei</name>
    <dbReference type="NCBI Taxonomy" id="1209932"/>
    <lineage>
        <taxon>Eukaryota</taxon>
        <taxon>Fungi</taxon>
        <taxon>Dikarya</taxon>
        <taxon>Ascomycota</taxon>
        <taxon>Pezizomycotina</taxon>
        <taxon>Sordariomycetes</taxon>
        <taxon>Hypocreomycetidae</taxon>
        <taxon>Glomerellales</taxon>
        <taxon>Glomerellaceae</taxon>
        <taxon>Colletotrichum</taxon>
        <taxon>Colletotrichum acutatum species complex</taxon>
    </lineage>
</organism>
<keyword evidence="2" id="KW-1185">Reference proteome</keyword>
<gene>
    <name evidence="1" type="ORF">JMJ77_001725</name>
</gene>
<dbReference type="Proteomes" id="UP000699042">
    <property type="component" value="Unassembled WGS sequence"/>
</dbReference>
<name>A0A9P7R8B3_9PEZI</name>
<proteinExistence type="predicted"/>
<accession>A0A9P7R8B3</accession>
<protein>
    <submittedName>
        <fullName evidence="1">Uncharacterized protein</fullName>
    </submittedName>
</protein>
<comment type="caution">
    <text evidence="1">The sequence shown here is derived from an EMBL/GenBank/DDBJ whole genome shotgun (WGS) entry which is preliminary data.</text>
</comment>
<evidence type="ECO:0000313" key="2">
    <source>
        <dbReference type="Proteomes" id="UP000699042"/>
    </source>
</evidence>
<reference evidence="1" key="1">
    <citation type="submission" date="2021-05" db="EMBL/GenBank/DDBJ databases">
        <title>Comparative genomics of three Colletotrichum scovillei strains and genetic complementation revealed genes involved fungal growth and virulence on chili pepper.</title>
        <authorList>
            <person name="Hsieh D.-K."/>
            <person name="Chuang S.-C."/>
            <person name="Chen C.-Y."/>
            <person name="Chao Y.-T."/>
            <person name="Lu M.-Y.J."/>
            <person name="Lee M.-H."/>
            <person name="Shih M.-C."/>
        </authorList>
    </citation>
    <scope>NUCLEOTIDE SEQUENCE</scope>
    <source>
        <strain evidence="1">Coll-153</strain>
    </source>
</reference>